<dbReference type="Proteomes" id="UP000509638">
    <property type="component" value="Chromosome"/>
</dbReference>
<name>A0A7D5IYI0_9MICO</name>
<proteinExistence type="predicted"/>
<gene>
    <name evidence="1" type="ORF">HW566_05270</name>
</gene>
<dbReference type="EMBL" id="CP058316">
    <property type="protein sequence ID" value="QLD11235.1"/>
    <property type="molecule type" value="Genomic_DNA"/>
</dbReference>
<evidence type="ECO:0000313" key="1">
    <source>
        <dbReference type="EMBL" id="QLD11235.1"/>
    </source>
</evidence>
<reference evidence="1 2" key="1">
    <citation type="submission" date="2020-06" db="EMBL/GenBank/DDBJ databases">
        <authorList>
            <person name="Jo H."/>
        </authorList>
    </citation>
    <scope>NUCLEOTIDE SEQUENCE [LARGE SCALE GENOMIC DNA]</scope>
    <source>
        <strain evidence="1 2">I46</strain>
    </source>
</reference>
<protein>
    <submittedName>
        <fullName evidence="1">Uncharacterized protein</fullName>
    </submittedName>
</protein>
<dbReference type="RefSeq" id="WP_178011016.1">
    <property type="nucleotide sequence ID" value="NZ_CP058316.1"/>
</dbReference>
<dbReference type="AlphaFoldDB" id="A0A7D5IYI0"/>
<evidence type="ECO:0000313" key="2">
    <source>
        <dbReference type="Proteomes" id="UP000509638"/>
    </source>
</evidence>
<accession>A0A7D5IYI0</accession>
<organism evidence="1 2">
    <name type="scientific">Microbacterium oleivorans</name>
    <dbReference type="NCBI Taxonomy" id="273677"/>
    <lineage>
        <taxon>Bacteria</taxon>
        <taxon>Bacillati</taxon>
        <taxon>Actinomycetota</taxon>
        <taxon>Actinomycetes</taxon>
        <taxon>Micrococcales</taxon>
        <taxon>Microbacteriaceae</taxon>
        <taxon>Microbacterium</taxon>
    </lineage>
</organism>
<sequence>MQPHSQTPPERRIIRLFPDYSRVYPLWESSTSTWDVGYTTGPEDYGLSAQLSADLAEWQSFWETHADPFEGWDAEANRQRWLRDGRSLTKRLSDEVAEFADVNAEFEQ</sequence>